<dbReference type="Proteomes" id="UP001157006">
    <property type="component" value="Chromosome 1S"/>
</dbReference>
<evidence type="ECO:0000313" key="1">
    <source>
        <dbReference type="EMBL" id="CAI8595346.1"/>
    </source>
</evidence>
<reference evidence="1 2" key="1">
    <citation type="submission" date="2023-01" db="EMBL/GenBank/DDBJ databases">
        <authorList>
            <person name="Kreplak J."/>
        </authorList>
    </citation>
    <scope>NUCLEOTIDE SEQUENCE [LARGE SCALE GENOMIC DNA]</scope>
</reference>
<keyword evidence="2" id="KW-1185">Reference proteome</keyword>
<gene>
    <name evidence="1" type="ORF">VFH_I186760</name>
</gene>
<sequence length="97" mass="10922">MKSSPSLNRRLSLKLNLSLHLIPRFNLLASPPSLLLHCCAINGDLIPLSSLRLRQPPFCYRLILHQNHTENPKLRSLRIGRSSSSAFSTVEIRIGKP</sequence>
<protein>
    <submittedName>
        <fullName evidence="1">Uncharacterized protein</fullName>
    </submittedName>
</protein>
<accession>A0AAV0ZA99</accession>
<name>A0AAV0ZA99_VICFA</name>
<evidence type="ECO:0000313" key="2">
    <source>
        <dbReference type="Proteomes" id="UP001157006"/>
    </source>
</evidence>
<dbReference type="AlphaFoldDB" id="A0AAV0ZA99"/>
<proteinExistence type="predicted"/>
<organism evidence="1 2">
    <name type="scientific">Vicia faba</name>
    <name type="common">Broad bean</name>
    <name type="synonym">Faba vulgaris</name>
    <dbReference type="NCBI Taxonomy" id="3906"/>
    <lineage>
        <taxon>Eukaryota</taxon>
        <taxon>Viridiplantae</taxon>
        <taxon>Streptophyta</taxon>
        <taxon>Embryophyta</taxon>
        <taxon>Tracheophyta</taxon>
        <taxon>Spermatophyta</taxon>
        <taxon>Magnoliopsida</taxon>
        <taxon>eudicotyledons</taxon>
        <taxon>Gunneridae</taxon>
        <taxon>Pentapetalae</taxon>
        <taxon>rosids</taxon>
        <taxon>fabids</taxon>
        <taxon>Fabales</taxon>
        <taxon>Fabaceae</taxon>
        <taxon>Papilionoideae</taxon>
        <taxon>50 kb inversion clade</taxon>
        <taxon>NPAAA clade</taxon>
        <taxon>Hologalegina</taxon>
        <taxon>IRL clade</taxon>
        <taxon>Fabeae</taxon>
        <taxon>Vicia</taxon>
    </lineage>
</organism>
<dbReference type="EMBL" id="OX451735">
    <property type="protein sequence ID" value="CAI8595346.1"/>
    <property type="molecule type" value="Genomic_DNA"/>
</dbReference>